<evidence type="ECO:0000313" key="3">
    <source>
        <dbReference type="Proteomes" id="UP001501612"/>
    </source>
</evidence>
<organism evidence="2 3">
    <name type="scientific">Nocardioides lentus</name>
    <dbReference type="NCBI Taxonomy" id="338077"/>
    <lineage>
        <taxon>Bacteria</taxon>
        <taxon>Bacillati</taxon>
        <taxon>Actinomycetota</taxon>
        <taxon>Actinomycetes</taxon>
        <taxon>Propionibacteriales</taxon>
        <taxon>Nocardioidaceae</taxon>
        <taxon>Nocardioides</taxon>
    </lineage>
</organism>
<accession>A0ABN2NW60</accession>
<keyword evidence="3" id="KW-1185">Reference proteome</keyword>
<dbReference type="RefSeq" id="WP_344002162.1">
    <property type="nucleotide sequence ID" value="NZ_BAAAMY010000001.1"/>
</dbReference>
<evidence type="ECO:0000256" key="1">
    <source>
        <dbReference type="SAM" id="SignalP"/>
    </source>
</evidence>
<reference evidence="2 3" key="1">
    <citation type="journal article" date="2019" name="Int. J. Syst. Evol. Microbiol.">
        <title>The Global Catalogue of Microorganisms (GCM) 10K type strain sequencing project: providing services to taxonomists for standard genome sequencing and annotation.</title>
        <authorList>
            <consortium name="The Broad Institute Genomics Platform"/>
            <consortium name="The Broad Institute Genome Sequencing Center for Infectious Disease"/>
            <person name="Wu L."/>
            <person name="Ma J."/>
        </authorList>
    </citation>
    <scope>NUCLEOTIDE SEQUENCE [LARGE SCALE GENOMIC DNA]</scope>
    <source>
        <strain evidence="2 3">JCM 14046</strain>
    </source>
</reference>
<name>A0ABN2NW60_9ACTN</name>
<sequence length="117" mass="11739">MRPTAALLGLLLVAATACGGGGEEPAPASADTEVCEIGTRVVDLFDRSKTDGSVRMGRVYAGARDDVAAVADDVTVAALRPAVEDVLALAEEGPIAEPAGTDAFGRLTVACVGESLP</sequence>
<feature type="chain" id="PRO_5046180191" description="Lipoprotein" evidence="1">
    <location>
        <begin position="20"/>
        <end position="117"/>
    </location>
</feature>
<protein>
    <recommendedName>
        <fullName evidence="4">Lipoprotein</fullName>
    </recommendedName>
</protein>
<feature type="signal peptide" evidence="1">
    <location>
        <begin position="1"/>
        <end position="19"/>
    </location>
</feature>
<evidence type="ECO:0000313" key="2">
    <source>
        <dbReference type="EMBL" id="GAA1904123.1"/>
    </source>
</evidence>
<keyword evidence="1" id="KW-0732">Signal</keyword>
<comment type="caution">
    <text evidence="2">The sequence shown here is derived from an EMBL/GenBank/DDBJ whole genome shotgun (WGS) entry which is preliminary data.</text>
</comment>
<dbReference type="EMBL" id="BAAAMY010000001">
    <property type="protein sequence ID" value="GAA1904123.1"/>
    <property type="molecule type" value="Genomic_DNA"/>
</dbReference>
<gene>
    <name evidence="2" type="ORF">GCM10009737_01040</name>
</gene>
<evidence type="ECO:0008006" key="4">
    <source>
        <dbReference type="Google" id="ProtNLM"/>
    </source>
</evidence>
<dbReference type="Proteomes" id="UP001501612">
    <property type="component" value="Unassembled WGS sequence"/>
</dbReference>
<dbReference type="PROSITE" id="PS51257">
    <property type="entry name" value="PROKAR_LIPOPROTEIN"/>
    <property type="match status" value="1"/>
</dbReference>
<proteinExistence type="predicted"/>